<dbReference type="SFLD" id="SFLDS00029">
    <property type="entry name" value="Radical_SAM"/>
    <property type="match status" value="1"/>
</dbReference>
<dbReference type="SFLD" id="SFLDG01123">
    <property type="entry name" value="methyltransferase_(Class_B)"/>
    <property type="match status" value="1"/>
</dbReference>
<dbReference type="SUPFAM" id="SSF52242">
    <property type="entry name" value="Cobalamin (vitamin B12)-binding domain"/>
    <property type="match status" value="1"/>
</dbReference>
<evidence type="ECO:0000256" key="1">
    <source>
        <dbReference type="ARBA" id="ARBA00001966"/>
    </source>
</evidence>
<evidence type="ECO:0000259" key="9">
    <source>
        <dbReference type="PROSITE" id="PS51918"/>
    </source>
</evidence>
<dbReference type="Pfam" id="PF04055">
    <property type="entry name" value="Radical_SAM"/>
    <property type="match status" value="1"/>
</dbReference>
<dbReference type="InterPro" id="IPR006638">
    <property type="entry name" value="Elp3/MiaA/NifB-like_rSAM"/>
</dbReference>
<dbReference type="InterPro" id="IPR023404">
    <property type="entry name" value="rSAM_horseshoe"/>
</dbReference>
<dbReference type="GO" id="GO:0003824">
    <property type="term" value="F:catalytic activity"/>
    <property type="evidence" value="ECO:0007669"/>
    <property type="project" value="InterPro"/>
</dbReference>
<evidence type="ECO:0000259" key="8">
    <source>
        <dbReference type="PROSITE" id="PS51332"/>
    </source>
</evidence>
<feature type="domain" description="Radical SAM core" evidence="9">
    <location>
        <begin position="185"/>
        <end position="417"/>
    </location>
</feature>
<accession>A0A0W0GHR6</accession>
<dbReference type="Gene3D" id="3.80.30.20">
    <property type="entry name" value="tm_1862 like domain"/>
    <property type="match status" value="1"/>
</dbReference>
<evidence type="ECO:0000256" key="3">
    <source>
        <dbReference type="ARBA" id="ARBA00022679"/>
    </source>
</evidence>
<dbReference type="PROSITE" id="PS51332">
    <property type="entry name" value="B12_BINDING"/>
    <property type="match status" value="1"/>
</dbReference>
<dbReference type="CDD" id="cd02068">
    <property type="entry name" value="radical_SAM_B12_BD"/>
    <property type="match status" value="1"/>
</dbReference>
<sequence>MRVLLVNPAKRFKGFLGKTRSLQPTVLPNSLLYIGAVLERGGHQVMIWDQQVDDRKSTDFFAAFNPQIVGFSVSVGGIIYEAIEQSKEFKSLDPSIKIVWGNVHPSMLPEQTLAEDYVDFVVIGPGEYTLLELTDHLGKKGTPATLAEINGLAFRDNGKIIVNPDRPFIQNLDELPDPAWHLVPMEDYWEKSLNTSRGCPSKCIFCYNPPFHKGQLGEFSAERIVSQMETLKNRYGVTLFRFFEDDFCHNRPRLHTFCKLVIEKKMKIRWDCDARAGLTEEDVSLMKRSGCASVGFGVESGSPRLLKFIRKTAKLEDIKQTFKLLVKHKILPKLYLISELPTETVADFEATKTLIKELGNPPYQYVSFLPYPGTELYNYCVARGLEPPKTTEEWAAFISQPDCGIRWSEVPKEMTAEFKQKLVKYYFWRRTFFALRHGMFSFYIPVNPSPKEFFRVIRFWWRYYVTRPITGH</sequence>
<dbReference type="Pfam" id="PF02310">
    <property type="entry name" value="B12-binding"/>
    <property type="match status" value="1"/>
</dbReference>
<keyword evidence="4" id="KW-0949">S-adenosyl-L-methionine</keyword>
<evidence type="ECO:0000256" key="5">
    <source>
        <dbReference type="ARBA" id="ARBA00022723"/>
    </source>
</evidence>
<evidence type="ECO:0000256" key="2">
    <source>
        <dbReference type="ARBA" id="ARBA00022603"/>
    </source>
</evidence>
<keyword evidence="6" id="KW-0408">Iron</keyword>
<comment type="cofactor">
    <cofactor evidence="1">
        <name>[4Fe-4S] cluster</name>
        <dbReference type="ChEBI" id="CHEBI:49883"/>
    </cofactor>
</comment>
<dbReference type="CDD" id="cd01335">
    <property type="entry name" value="Radical_SAM"/>
    <property type="match status" value="1"/>
</dbReference>
<keyword evidence="7" id="KW-0411">Iron-sulfur</keyword>
<dbReference type="InterPro" id="IPR036724">
    <property type="entry name" value="Cobalamin-bd_sf"/>
</dbReference>
<dbReference type="GO" id="GO:0031419">
    <property type="term" value="F:cobalamin binding"/>
    <property type="evidence" value="ECO:0007669"/>
    <property type="project" value="InterPro"/>
</dbReference>
<dbReference type="GO" id="GO:0051539">
    <property type="term" value="F:4 iron, 4 sulfur cluster binding"/>
    <property type="evidence" value="ECO:0007669"/>
    <property type="project" value="UniProtKB-KW"/>
</dbReference>
<comment type="caution">
    <text evidence="10">The sequence shown here is derived from an EMBL/GenBank/DDBJ whole genome shotgun (WGS) entry which is preliminary data.</text>
</comment>
<dbReference type="SMART" id="SM00729">
    <property type="entry name" value="Elp3"/>
    <property type="match status" value="1"/>
</dbReference>
<gene>
    <name evidence="10" type="ORF">DEALK_09270</name>
</gene>
<dbReference type="PANTHER" id="PTHR43409:SF7">
    <property type="entry name" value="BLL1977 PROTEIN"/>
    <property type="match status" value="1"/>
</dbReference>
<evidence type="ECO:0000256" key="4">
    <source>
        <dbReference type="ARBA" id="ARBA00022691"/>
    </source>
</evidence>
<dbReference type="OrthoDB" id="9801424at2"/>
<dbReference type="PROSITE" id="PS51918">
    <property type="entry name" value="RADICAL_SAM"/>
    <property type="match status" value="1"/>
</dbReference>
<protein>
    <submittedName>
        <fullName evidence="10">Fe-S oxidoreductase</fullName>
    </submittedName>
</protein>
<keyword evidence="3" id="KW-0808">Transferase</keyword>
<dbReference type="InterPro" id="IPR034466">
    <property type="entry name" value="Methyltransferase_Class_B"/>
</dbReference>
<dbReference type="Gene3D" id="3.40.50.280">
    <property type="entry name" value="Cobalamin-binding domain"/>
    <property type="match status" value="1"/>
</dbReference>
<dbReference type="RefSeq" id="WP_058439118.1">
    <property type="nucleotide sequence ID" value="NZ_KQ758903.1"/>
</dbReference>
<evidence type="ECO:0000256" key="6">
    <source>
        <dbReference type="ARBA" id="ARBA00023004"/>
    </source>
</evidence>
<dbReference type="InterPro" id="IPR006158">
    <property type="entry name" value="Cobalamin-bd"/>
</dbReference>
<dbReference type="PANTHER" id="PTHR43409">
    <property type="entry name" value="ANAEROBIC MAGNESIUM-PROTOPORPHYRIN IX MONOMETHYL ESTER CYCLASE-RELATED"/>
    <property type="match status" value="1"/>
</dbReference>
<feature type="domain" description="B12-binding" evidence="8">
    <location>
        <begin position="11"/>
        <end position="144"/>
    </location>
</feature>
<keyword evidence="2" id="KW-0489">Methyltransferase</keyword>
<keyword evidence="11" id="KW-1185">Reference proteome</keyword>
<dbReference type="SUPFAM" id="SSF102114">
    <property type="entry name" value="Radical SAM enzymes"/>
    <property type="match status" value="1"/>
</dbReference>
<organism evidence="10 11">
    <name type="scientific">Dehalogenimonas alkenigignens</name>
    <dbReference type="NCBI Taxonomy" id="1217799"/>
    <lineage>
        <taxon>Bacteria</taxon>
        <taxon>Bacillati</taxon>
        <taxon>Chloroflexota</taxon>
        <taxon>Dehalococcoidia</taxon>
        <taxon>Dehalococcoidales</taxon>
        <taxon>Dehalococcoidaceae</taxon>
        <taxon>Dehalogenimonas</taxon>
    </lineage>
</organism>
<dbReference type="InterPro" id="IPR058240">
    <property type="entry name" value="rSAM_sf"/>
</dbReference>
<dbReference type="InterPro" id="IPR007197">
    <property type="entry name" value="rSAM"/>
</dbReference>
<dbReference type="SFLD" id="SFLDG01082">
    <property type="entry name" value="B12-binding_domain_containing"/>
    <property type="match status" value="1"/>
</dbReference>
<evidence type="ECO:0000313" key="11">
    <source>
        <dbReference type="Proteomes" id="UP000053947"/>
    </source>
</evidence>
<dbReference type="AlphaFoldDB" id="A0A0W0GHR6"/>
<evidence type="ECO:0000313" key="10">
    <source>
        <dbReference type="EMBL" id="KTB48082.1"/>
    </source>
</evidence>
<name>A0A0W0GHR6_9CHLR</name>
<proteinExistence type="predicted"/>
<dbReference type="PATRIC" id="fig|1217799.6.peg.953"/>
<dbReference type="EMBL" id="LFDV01000002">
    <property type="protein sequence ID" value="KTB48082.1"/>
    <property type="molecule type" value="Genomic_DNA"/>
</dbReference>
<keyword evidence="5" id="KW-0479">Metal-binding</keyword>
<dbReference type="Proteomes" id="UP000053947">
    <property type="component" value="Unassembled WGS sequence"/>
</dbReference>
<dbReference type="InterPro" id="IPR051198">
    <property type="entry name" value="BchE-like"/>
</dbReference>
<dbReference type="STRING" id="1217799.DEALK_09270"/>
<dbReference type="GO" id="GO:0046872">
    <property type="term" value="F:metal ion binding"/>
    <property type="evidence" value="ECO:0007669"/>
    <property type="project" value="UniProtKB-KW"/>
</dbReference>
<evidence type="ECO:0000256" key="7">
    <source>
        <dbReference type="ARBA" id="ARBA00023014"/>
    </source>
</evidence>
<reference evidence="10 11" key="1">
    <citation type="submission" date="2015-06" db="EMBL/GenBank/DDBJ databases">
        <title>Genome sequence of the organohalide-respiring Dehalogenimonas alkenigignens type strain (IP3-3T).</title>
        <authorList>
            <person name="Key T.A."/>
            <person name="Richmond D.P."/>
            <person name="Bowman K.S."/>
            <person name="Cho Y.-J."/>
            <person name="Chun J."/>
            <person name="da Costa M.S."/>
            <person name="Rainey F.A."/>
            <person name="Moe W.M."/>
        </authorList>
    </citation>
    <scope>NUCLEOTIDE SEQUENCE [LARGE SCALE GENOMIC DNA]</scope>
    <source>
        <strain evidence="10 11">IP3-3</strain>
    </source>
</reference>